<dbReference type="Proteomes" id="UP000248916">
    <property type="component" value="Unassembled WGS sequence"/>
</dbReference>
<dbReference type="PANTHER" id="PTHR42928">
    <property type="entry name" value="TRICARBOXYLATE-BINDING PROTEIN"/>
    <property type="match status" value="1"/>
</dbReference>
<dbReference type="AlphaFoldDB" id="A0A2W7MTC2"/>
<proteinExistence type="inferred from homology"/>
<comment type="similarity">
    <text evidence="1">Belongs to the UPF0065 (bug) family.</text>
</comment>
<keyword evidence="3" id="KW-0675">Receptor</keyword>
<dbReference type="SUPFAM" id="SSF53850">
    <property type="entry name" value="Periplasmic binding protein-like II"/>
    <property type="match status" value="1"/>
</dbReference>
<dbReference type="OrthoDB" id="8970543at2"/>
<dbReference type="PIRSF" id="PIRSF017082">
    <property type="entry name" value="YflP"/>
    <property type="match status" value="1"/>
</dbReference>
<comment type="caution">
    <text evidence="3">The sequence shown here is derived from an EMBL/GenBank/DDBJ whole genome shotgun (WGS) entry which is preliminary data.</text>
</comment>
<dbReference type="Gene3D" id="3.40.190.10">
    <property type="entry name" value="Periplasmic binding protein-like II"/>
    <property type="match status" value="1"/>
</dbReference>
<dbReference type="InterPro" id="IPR005064">
    <property type="entry name" value="BUG"/>
</dbReference>
<sequence length="325" mass="34397">MPAFRISATVALAATVIAPVAAYAEYPERDIRVIVPWGAGGGTDGIVRKITNLAEGEIGDASMYVENIEGGVSATGIGQVMSARPDGYTIGALTYDSIVTVPYQGMLPTYSMDKLKLIARITSEPDAIIVDANSDYASLQDLLDAAKESPGQIRVAVQNLGGRVHLTLLQFQELTGTEFKIVSYPGGAAPQKEAILSDEVDVALTSLGDFANLIDDGTVKGLVEFSTAKNPTYDVPTAQDVGVDLQNGSFIVFAAPADTPEEAITALESAYQAAYESDEFQDWVAEIGVTPNWLGTGEVTEWADETAQNLFSEMDALEQDGAGTK</sequence>
<dbReference type="Gene3D" id="3.40.190.150">
    <property type="entry name" value="Bordetella uptake gene, domain 1"/>
    <property type="match status" value="1"/>
</dbReference>
<keyword evidence="2" id="KW-0732">Signal</keyword>
<dbReference type="EMBL" id="QKZL01000035">
    <property type="protein sequence ID" value="PZX11208.1"/>
    <property type="molecule type" value="Genomic_DNA"/>
</dbReference>
<evidence type="ECO:0000256" key="1">
    <source>
        <dbReference type="ARBA" id="ARBA00006987"/>
    </source>
</evidence>
<keyword evidence="4" id="KW-1185">Reference proteome</keyword>
<dbReference type="Pfam" id="PF03401">
    <property type="entry name" value="TctC"/>
    <property type="match status" value="1"/>
</dbReference>
<reference evidence="3 4" key="1">
    <citation type="submission" date="2018-06" db="EMBL/GenBank/DDBJ databases">
        <title>Genomic Encyclopedia of Archaeal and Bacterial Type Strains, Phase II (KMG-II): from individual species to whole genera.</title>
        <authorList>
            <person name="Goeker M."/>
        </authorList>
    </citation>
    <scope>NUCLEOTIDE SEQUENCE [LARGE SCALE GENOMIC DNA]</scope>
    <source>
        <strain evidence="3 4">DSM 22009</strain>
    </source>
</reference>
<evidence type="ECO:0000256" key="2">
    <source>
        <dbReference type="SAM" id="SignalP"/>
    </source>
</evidence>
<dbReference type="CDD" id="cd07012">
    <property type="entry name" value="PBP2_Bug_TTT"/>
    <property type="match status" value="1"/>
</dbReference>
<protein>
    <submittedName>
        <fullName evidence="3">Tripartite-type tricarboxylate transporter receptor subunit TctC</fullName>
    </submittedName>
</protein>
<organism evidence="3 4">
    <name type="scientific">Palleronia aestuarii</name>
    <dbReference type="NCBI Taxonomy" id="568105"/>
    <lineage>
        <taxon>Bacteria</taxon>
        <taxon>Pseudomonadati</taxon>
        <taxon>Pseudomonadota</taxon>
        <taxon>Alphaproteobacteria</taxon>
        <taxon>Rhodobacterales</taxon>
        <taxon>Roseobacteraceae</taxon>
        <taxon>Palleronia</taxon>
    </lineage>
</organism>
<dbReference type="RefSeq" id="WP_111539010.1">
    <property type="nucleotide sequence ID" value="NZ_QKZL01000035.1"/>
</dbReference>
<feature type="signal peptide" evidence="2">
    <location>
        <begin position="1"/>
        <end position="24"/>
    </location>
</feature>
<evidence type="ECO:0000313" key="4">
    <source>
        <dbReference type="Proteomes" id="UP000248916"/>
    </source>
</evidence>
<name>A0A2W7MTC2_9RHOB</name>
<evidence type="ECO:0000313" key="3">
    <source>
        <dbReference type="EMBL" id="PZX11208.1"/>
    </source>
</evidence>
<gene>
    <name evidence="3" type="ORF">LX81_04025</name>
</gene>
<accession>A0A2W7MTC2</accession>
<dbReference type="PANTHER" id="PTHR42928:SF5">
    <property type="entry name" value="BLR1237 PROTEIN"/>
    <property type="match status" value="1"/>
</dbReference>
<dbReference type="InterPro" id="IPR042100">
    <property type="entry name" value="Bug_dom1"/>
</dbReference>
<feature type="chain" id="PRO_5016127750" evidence="2">
    <location>
        <begin position="25"/>
        <end position="325"/>
    </location>
</feature>